<evidence type="ECO:0000313" key="9">
    <source>
        <dbReference type="EMBL" id="SCF12203.1"/>
    </source>
</evidence>
<dbReference type="RefSeq" id="WP_091427118.1">
    <property type="nucleotide sequence ID" value="NZ_FMCQ01000011.1"/>
</dbReference>
<organism evidence="8 11">
    <name type="scientific">Micromonospora tulbaghiae</name>
    <dbReference type="NCBI Taxonomy" id="479978"/>
    <lineage>
        <taxon>Bacteria</taxon>
        <taxon>Bacillati</taxon>
        <taxon>Actinomycetota</taxon>
        <taxon>Actinomycetes</taxon>
        <taxon>Micromonosporales</taxon>
        <taxon>Micromonosporaceae</taxon>
        <taxon>Micromonospora</taxon>
    </lineage>
</organism>
<feature type="domain" description="DUF3817" evidence="7">
    <location>
        <begin position="17"/>
        <end position="104"/>
    </location>
</feature>
<comment type="caution">
    <text evidence="8">The sequence shown here is derived from an EMBL/GenBank/DDBJ whole genome shotgun (WGS) entry which is preliminary data.</text>
</comment>
<evidence type="ECO:0000256" key="5">
    <source>
        <dbReference type="ARBA" id="ARBA00023136"/>
    </source>
</evidence>
<evidence type="ECO:0000256" key="4">
    <source>
        <dbReference type="ARBA" id="ARBA00022989"/>
    </source>
</evidence>
<evidence type="ECO:0000256" key="3">
    <source>
        <dbReference type="ARBA" id="ARBA00022692"/>
    </source>
</evidence>
<dbReference type="NCBIfam" id="TIGR03954">
    <property type="entry name" value="integ_memb_HG"/>
    <property type="match status" value="1"/>
</dbReference>
<evidence type="ECO:0000313" key="11">
    <source>
        <dbReference type="Proteomes" id="UP000669887"/>
    </source>
</evidence>
<sequence>MAADGEGEWLMRDGWIRAFVVAAFAEGCSWAALLAGMAVKYGPPGNEIGVKIFGPIHGALFVVYGVLTLVVALRRRWTLVQTGLALASAVPPFATVLFERWASRRGLLDAPAPVEQPLTPAGR</sequence>
<comment type="subcellular location">
    <subcellularLocation>
        <location evidence="1">Cell membrane</location>
        <topology evidence="1">Multi-pass membrane protein</topology>
    </subcellularLocation>
</comment>
<dbReference type="EMBL" id="JAGFVQ010000017">
    <property type="protein sequence ID" value="MBO4140749.1"/>
    <property type="molecule type" value="Genomic_DNA"/>
</dbReference>
<keyword evidence="5 6" id="KW-0472">Membrane</keyword>
<evidence type="ECO:0000256" key="1">
    <source>
        <dbReference type="ARBA" id="ARBA00004651"/>
    </source>
</evidence>
<evidence type="ECO:0000256" key="2">
    <source>
        <dbReference type="ARBA" id="ARBA00022475"/>
    </source>
</evidence>
<dbReference type="Proteomes" id="UP000669887">
    <property type="component" value="Unassembled WGS sequence"/>
</dbReference>
<dbReference type="AlphaFoldDB" id="A0AAW4JH44"/>
<keyword evidence="3 6" id="KW-0812">Transmembrane</keyword>
<reference evidence="8" key="2">
    <citation type="submission" date="2021-03" db="EMBL/GenBank/DDBJ databases">
        <title>X isolated from Micromonospora tulbaghiae.</title>
        <authorList>
            <person name="Stennett H.L."/>
        </authorList>
    </citation>
    <scope>NUCLEOTIDE SEQUENCE</scope>
    <source>
        <strain evidence="8">28M1-20</strain>
    </source>
</reference>
<dbReference type="PANTHER" id="PTHR40077">
    <property type="entry name" value="MEMBRANE PROTEIN-RELATED"/>
    <property type="match status" value="1"/>
</dbReference>
<dbReference type="GeneID" id="93473015"/>
<keyword evidence="10" id="KW-1185">Reference proteome</keyword>
<evidence type="ECO:0000313" key="8">
    <source>
        <dbReference type="EMBL" id="MBO4140749.1"/>
    </source>
</evidence>
<evidence type="ECO:0000259" key="7">
    <source>
        <dbReference type="Pfam" id="PF12823"/>
    </source>
</evidence>
<gene>
    <name evidence="9" type="ORF">GA0070562_0309</name>
    <name evidence="8" type="ORF">J5U46_11380</name>
</gene>
<evidence type="ECO:0000313" key="10">
    <source>
        <dbReference type="Proteomes" id="UP000199405"/>
    </source>
</evidence>
<accession>A0AAW4JH44</accession>
<feature type="transmembrane region" description="Helical" evidence="6">
    <location>
        <begin position="15"/>
        <end position="36"/>
    </location>
</feature>
<keyword evidence="4 6" id="KW-1133">Transmembrane helix</keyword>
<keyword evidence="2" id="KW-1003">Cell membrane</keyword>
<dbReference type="PANTHER" id="PTHR40077:SF1">
    <property type="entry name" value="MEMBRANE PROTEIN"/>
    <property type="match status" value="1"/>
</dbReference>
<dbReference type="InterPro" id="IPR023845">
    <property type="entry name" value="DUF3817_TM"/>
</dbReference>
<dbReference type="EMBL" id="FMCQ01000011">
    <property type="protein sequence ID" value="SCF12203.1"/>
    <property type="molecule type" value="Genomic_DNA"/>
</dbReference>
<dbReference type="GO" id="GO:0005886">
    <property type="term" value="C:plasma membrane"/>
    <property type="evidence" value="ECO:0007669"/>
    <property type="project" value="UniProtKB-SubCell"/>
</dbReference>
<name>A0AAW4JH44_9ACTN</name>
<dbReference type="Proteomes" id="UP000199405">
    <property type="component" value="Unassembled WGS sequence"/>
</dbReference>
<dbReference type="Pfam" id="PF12823">
    <property type="entry name" value="DUF3817"/>
    <property type="match status" value="1"/>
</dbReference>
<protein>
    <submittedName>
        <fullName evidence="8">DUF3817 domain-containing protein</fullName>
    </submittedName>
    <submittedName>
        <fullName evidence="9">Integral membrane protein</fullName>
    </submittedName>
</protein>
<feature type="transmembrane region" description="Helical" evidence="6">
    <location>
        <begin position="48"/>
        <end position="73"/>
    </location>
</feature>
<reference evidence="9 10" key="1">
    <citation type="submission" date="2016-06" db="EMBL/GenBank/DDBJ databases">
        <authorList>
            <person name="Varghese N."/>
            <person name="Submissions Spin"/>
        </authorList>
    </citation>
    <scope>NUCLEOTIDE SEQUENCE [LARGE SCALE GENOMIC DNA]</scope>
    <source>
        <strain evidence="9 10">DSM 45142</strain>
    </source>
</reference>
<proteinExistence type="predicted"/>
<evidence type="ECO:0000256" key="6">
    <source>
        <dbReference type="SAM" id="Phobius"/>
    </source>
</evidence>